<protein>
    <submittedName>
        <fullName evidence="1">Uncharacterized protein</fullName>
    </submittedName>
</protein>
<comment type="caution">
    <text evidence="1">The sequence shown here is derived from an EMBL/GenBank/DDBJ whole genome shotgun (WGS) entry which is preliminary data.</text>
</comment>
<dbReference type="EMBL" id="BPLR01006122">
    <property type="protein sequence ID" value="GIY07526.1"/>
    <property type="molecule type" value="Genomic_DNA"/>
</dbReference>
<evidence type="ECO:0000313" key="2">
    <source>
        <dbReference type="Proteomes" id="UP001054945"/>
    </source>
</evidence>
<organism evidence="1 2">
    <name type="scientific">Caerostris extrusa</name>
    <name type="common">Bark spider</name>
    <name type="synonym">Caerostris bankana</name>
    <dbReference type="NCBI Taxonomy" id="172846"/>
    <lineage>
        <taxon>Eukaryota</taxon>
        <taxon>Metazoa</taxon>
        <taxon>Ecdysozoa</taxon>
        <taxon>Arthropoda</taxon>
        <taxon>Chelicerata</taxon>
        <taxon>Arachnida</taxon>
        <taxon>Araneae</taxon>
        <taxon>Araneomorphae</taxon>
        <taxon>Entelegynae</taxon>
        <taxon>Araneoidea</taxon>
        <taxon>Araneidae</taxon>
        <taxon>Caerostris</taxon>
    </lineage>
</organism>
<name>A0AAV4QHD6_CAEEX</name>
<accession>A0AAV4QHD6</accession>
<dbReference type="Proteomes" id="UP001054945">
    <property type="component" value="Unassembled WGS sequence"/>
</dbReference>
<gene>
    <name evidence="1" type="ORF">CEXT_570311</name>
</gene>
<evidence type="ECO:0000313" key="1">
    <source>
        <dbReference type="EMBL" id="GIY07526.1"/>
    </source>
</evidence>
<proteinExistence type="predicted"/>
<sequence length="187" mass="21159">MKMVQTLEFNTTGNFTKLSENEGFGSASREKFHYDLTNYPGQLHFEFHKESCLESPGIKISSSSTKSWGEPGAPYYSGSHLFFLPISRQGIFGAKPLLAARLPARNAGSLIVHSRWRPLEERLLAWDTRFTSLHVIKNFLFTPAWIWLTSLEKENPEGIHPQQENFGISAPSKFLVINCSTQTRPAK</sequence>
<keyword evidence="2" id="KW-1185">Reference proteome</keyword>
<reference evidence="1 2" key="1">
    <citation type="submission" date="2021-06" db="EMBL/GenBank/DDBJ databases">
        <title>Caerostris extrusa draft genome.</title>
        <authorList>
            <person name="Kono N."/>
            <person name="Arakawa K."/>
        </authorList>
    </citation>
    <scope>NUCLEOTIDE SEQUENCE [LARGE SCALE GENOMIC DNA]</scope>
</reference>
<dbReference type="AlphaFoldDB" id="A0AAV4QHD6"/>